<reference evidence="1 2" key="1">
    <citation type="submission" date="2024-01" db="EMBL/GenBank/DDBJ databases">
        <title>A draft genome for a cacao thread blight-causing isolate of Paramarasmius palmivorus.</title>
        <authorList>
            <person name="Baruah I.K."/>
            <person name="Bukari Y."/>
            <person name="Amoako-Attah I."/>
            <person name="Meinhardt L.W."/>
            <person name="Bailey B.A."/>
            <person name="Cohen S.P."/>
        </authorList>
    </citation>
    <scope>NUCLEOTIDE SEQUENCE [LARGE SCALE GENOMIC DNA]</scope>
    <source>
        <strain evidence="1 2">GH-12</strain>
    </source>
</reference>
<dbReference type="Proteomes" id="UP001383192">
    <property type="component" value="Unassembled WGS sequence"/>
</dbReference>
<keyword evidence="2" id="KW-1185">Reference proteome</keyword>
<comment type="caution">
    <text evidence="1">The sequence shown here is derived from an EMBL/GenBank/DDBJ whole genome shotgun (WGS) entry which is preliminary data.</text>
</comment>
<organism evidence="1 2">
    <name type="scientific">Paramarasmius palmivorus</name>
    <dbReference type="NCBI Taxonomy" id="297713"/>
    <lineage>
        <taxon>Eukaryota</taxon>
        <taxon>Fungi</taxon>
        <taxon>Dikarya</taxon>
        <taxon>Basidiomycota</taxon>
        <taxon>Agaricomycotina</taxon>
        <taxon>Agaricomycetes</taxon>
        <taxon>Agaricomycetidae</taxon>
        <taxon>Agaricales</taxon>
        <taxon>Marasmiineae</taxon>
        <taxon>Marasmiaceae</taxon>
        <taxon>Paramarasmius</taxon>
    </lineage>
</organism>
<sequence length="573" mass="65693">MARYVRTRIWNAIGFYLSELPSEVSVGLLNGVVDMLSSLLSGDEPASSQFCSYEAGSHFTAKAITFISFTISPSPPNLLINSTEFQGIREMYRDLLELSRPNLYPRAIQDQALRPLLAQVGSRSTRHLLQALLQWPHIEVQLFISEFFSRFTLLAFRSVDDLMKYSVIRAYRNAVPQWNESSLVPLVEFLSQVVTLSERHCKSVMESGALDFMLHLYLTDFWDPLASQERRRTFRKSALLGACNHFLLVTLETKIGSHFTSSHPLSMMWSIHPVLNFCSEDSKERRWERRQRFWSTSSDAYIKWRVSSIFEIARDETKLLGDAVALDIVTDCFQLLGPEYPSWIGFRALRSLHEVITQSVSARSVRVRIWNALNAYIAGLPEHDAIGLLNHAVTMLSSLLYAFARTGFFDSDILTEMFRSGDDSVTVHFRFHGDRPTFVTDAIVHFIHCFTLAAERNNVREVILSTNLPSFAESSVELLRDAFPHEPAYTIEELSSELTSKEAVDLYKTHYDESTLHAPFSLHVLQWNVLLLKGAIRTQRRRLIVTPPTWWDPETTDEDANLDTGFLYDWLRE</sequence>
<name>A0AAW0BRP2_9AGAR</name>
<dbReference type="EMBL" id="JAYKXP010000084">
    <property type="protein sequence ID" value="KAK7029350.1"/>
    <property type="molecule type" value="Genomic_DNA"/>
</dbReference>
<accession>A0AAW0BRP2</accession>
<protein>
    <submittedName>
        <fullName evidence="1">Uncharacterized protein</fullName>
    </submittedName>
</protein>
<evidence type="ECO:0000313" key="2">
    <source>
        <dbReference type="Proteomes" id="UP001383192"/>
    </source>
</evidence>
<dbReference type="AlphaFoldDB" id="A0AAW0BRP2"/>
<proteinExistence type="predicted"/>
<evidence type="ECO:0000313" key="1">
    <source>
        <dbReference type="EMBL" id="KAK7029350.1"/>
    </source>
</evidence>
<gene>
    <name evidence="1" type="ORF">VNI00_014604</name>
</gene>